<name>A0A0A9GCM7_ARUDO</name>
<evidence type="ECO:0000256" key="1">
    <source>
        <dbReference type="SAM" id="MobiDB-lite"/>
    </source>
</evidence>
<reference evidence="2" key="2">
    <citation type="journal article" date="2015" name="Data Brief">
        <title>Shoot transcriptome of the giant reed, Arundo donax.</title>
        <authorList>
            <person name="Barrero R.A."/>
            <person name="Guerrero F.D."/>
            <person name="Moolhuijzen P."/>
            <person name="Goolsby J.A."/>
            <person name="Tidwell J."/>
            <person name="Bellgard S.E."/>
            <person name="Bellgard M.I."/>
        </authorList>
    </citation>
    <scope>NUCLEOTIDE SEQUENCE</scope>
    <source>
        <tissue evidence="2">Shoot tissue taken approximately 20 cm above the soil surface</tissue>
    </source>
</reference>
<evidence type="ECO:0000313" key="2">
    <source>
        <dbReference type="EMBL" id="JAE21174.1"/>
    </source>
</evidence>
<dbReference type="EMBL" id="GBRH01176722">
    <property type="protein sequence ID" value="JAE21174.1"/>
    <property type="molecule type" value="Transcribed_RNA"/>
</dbReference>
<proteinExistence type="predicted"/>
<sequence length="63" mass="7054">MGVSTDERSNLSAHRGSGRPPLRSRHLCRCPGHPQLCRHPIRLCAIPTCPPWWSLRPLTSETA</sequence>
<protein>
    <submittedName>
        <fullName evidence="2">Uncharacterized protein</fullName>
    </submittedName>
</protein>
<accession>A0A0A9GCM7</accession>
<organism evidence="2">
    <name type="scientific">Arundo donax</name>
    <name type="common">Giant reed</name>
    <name type="synonym">Donax arundinaceus</name>
    <dbReference type="NCBI Taxonomy" id="35708"/>
    <lineage>
        <taxon>Eukaryota</taxon>
        <taxon>Viridiplantae</taxon>
        <taxon>Streptophyta</taxon>
        <taxon>Embryophyta</taxon>
        <taxon>Tracheophyta</taxon>
        <taxon>Spermatophyta</taxon>
        <taxon>Magnoliopsida</taxon>
        <taxon>Liliopsida</taxon>
        <taxon>Poales</taxon>
        <taxon>Poaceae</taxon>
        <taxon>PACMAD clade</taxon>
        <taxon>Arundinoideae</taxon>
        <taxon>Arundineae</taxon>
        <taxon>Arundo</taxon>
    </lineage>
</organism>
<dbReference type="AlphaFoldDB" id="A0A0A9GCM7"/>
<reference evidence="2" key="1">
    <citation type="submission" date="2014-09" db="EMBL/GenBank/DDBJ databases">
        <authorList>
            <person name="Magalhaes I.L.F."/>
            <person name="Oliveira U."/>
            <person name="Santos F.R."/>
            <person name="Vidigal T.H.D.A."/>
            <person name="Brescovit A.D."/>
            <person name="Santos A.J."/>
        </authorList>
    </citation>
    <scope>NUCLEOTIDE SEQUENCE</scope>
    <source>
        <tissue evidence="2">Shoot tissue taken approximately 20 cm above the soil surface</tissue>
    </source>
</reference>
<feature type="region of interest" description="Disordered" evidence="1">
    <location>
        <begin position="1"/>
        <end position="23"/>
    </location>
</feature>